<evidence type="ECO:0000313" key="3">
    <source>
        <dbReference type="Proteomes" id="UP000274429"/>
    </source>
</evidence>
<dbReference type="STRING" id="6205.A0A0R3X9E4"/>
<dbReference type="GO" id="GO:0006914">
    <property type="term" value="P:autophagy"/>
    <property type="evidence" value="ECO:0007669"/>
    <property type="project" value="InterPro"/>
</dbReference>
<dbReference type="PANTHER" id="PTHR13268:SF0">
    <property type="entry name" value="BCAS3 MICROTUBULE ASSOCIATED CELL MIGRATION FACTOR"/>
    <property type="match status" value="1"/>
</dbReference>
<keyword evidence="3" id="KW-1185">Reference proteome</keyword>
<accession>A0A0R3X9E4</accession>
<dbReference type="OrthoDB" id="25778at2759"/>
<feature type="domain" description="BCAS3 WD40" evidence="1">
    <location>
        <begin position="54"/>
        <end position="212"/>
    </location>
</feature>
<dbReference type="Pfam" id="PF21034">
    <property type="entry name" value="BCAS3_WD40"/>
    <property type="match status" value="1"/>
</dbReference>
<reference evidence="4" key="1">
    <citation type="submission" date="2017-02" db="UniProtKB">
        <authorList>
            <consortium name="WormBaseParasite"/>
        </authorList>
    </citation>
    <scope>IDENTIFICATION</scope>
</reference>
<dbReference type="GO" id="GO:0005737">
    <property type="term" value="C:cytoplasm"/>
    <property type="evidence" value="ECO:0007669"/>
    <property type="project" value="TreeGrafter"/>
</dbReference>
<reference evidence="2 3" key="2">
    <citation type="submission" date="2018-11" db="EMBL/GenBank/DDBJ databases">
        <authorList>
            <consortium name="Pathogen Informatics"/>
        </authorList>
    </citation>
    <scope>NUCLEOTIDE SEQUENCE [LARGE SCALE GENOMIC DNA]</scope>
</reference>
<name>A0A0R3X9E4_HYDTA</name>
<organism evidence="4">
    <name type="scientific">Hydatigena taeniaeformis</name>
    <name type="common">Feline tapeworm</name>
    <name type="synonym">Taenia taeniaeformis</name>
    <dbReference type="NCBI Taxonomy" id="6205"/>
    <lineage>
        <taxon>Eukaryota</taxon>
        <taxon>Metazoa</taxon>
        <taxon>Spiralia</taxon>
        <taxon>Lophotrochozoa</taxon>
        <taxon>Platyhelminthes</taxon>
        <taxon>Cestoda</taxon>
        <taxon>Eucestoda</taxon>
        <taxon>Cyclophyllidea</taxon>
        <taxon>Taeniidae</taxon>
        <taxon>Hydatigera</taxon>
    </lineage>
</organism>
<dbReference type="PANTHER" id="PTHR13268">
    <property type="entry name" value="BREAST CARCINOMA AMPLIFIED SEQUENCE 3"/>
    <property type="match status" value="1"/>
</dbReference>
<dbReference type="GO" id="GO:0042594">
    <property type="term" value="P:response to starvation"/>
    <property type="evidence" value="ECO:0007669"/>
    <property type="project" value="TreeGrafter"/>
</dbReference>
<dbReference type="EMBL" id="UYWX01021361">
    <property type="protein sequence ID" value="VDM35133.1"/>
    <property type="molecule type" value="Genomic_DNA"/>
</dbReference>
<gene>
    <name evidence="2" type="ORF">TTAC_LOCUS10153</name>
</gene>
<dbReference type="InterPro" id="IPR045142">
    <property type="entry name" value="BCAS3-like"/>
</dbReference>
<protein>
    <submittedName>
        <fullName evidence="4">Anaphase-promoting complex subunit 1</fullName>
    </submittedName>
</protein>
<dbReference type="InterPro" id="IPR048382">
    <property type="entry name" value="BCAS3_WD40"/>
</dbReference>
<evidence type="ECO:0000313" key="4">
    <source>
        <dbReference type="WBParaSite" id="TTAC_0001016901-mRNA-1"/>
    </source>
</evidence>
<sequence>MQPFFTVPVEKYSEKNLMESVRDILTDCLPATSLASDPSQELVVWASFENFTHSAIGNEKISFLILISTNHGFYIWAILNNGQASLLLSRVGVYVLGAKLLTDPHAEFVDYKKETRPLIAICSEQSNSKWNVCFTSLLTNAIVANYSSPSYISSVDANRRFVLVNRVDCISVLSAHTLLELFTIGYVKTICKSVLAKSLPVALGTRWLAFPDVRRFWDGLSALASSVSIGSSNLHTRCPLFMECQLMDMTGDSSSSPSTASYVSVVDLVRLSENYSVFENQKLLGSPASKAEINQLSRMQTEQQNVLADVPTYPVLQRPHVCSTLKRHPCHHCYFQRQINRSQEAVLEGVEELLLTHKSASINVHDFAD</sequence>
<evidence type="ECO:0000259" key="1">
    <source>
        <dbReference type="Pfam" id="PF21034"/>
    </source>
</evidence>
<dbReference type="WBParaSite" id="TTAC_0001016901-mRNA-1">
    <property type="protein sequence ID" value="TTAC_0001016901-mRNA-1"/>
    <property type="gene ID" value="TTAC_0001016901"/>
</dbReference>
<dbReference type="AlphaFoldDB" id="A0A0R3X9E4"/>
<proteinExistence type="predicted"/>
<dbReference type="Proteomes" id="UP000274429">
    <property type="component" value="Unassembled WGS sequence"/>
</dbReference>
<evidence type="ECO:0000313" key="2">
    <source>
        <dbReference type="EMBL" id="VDM35133.1"/>
    </source>
</evidence>